<name>A0ABV1DYN9_9FIRM</name>
<keyword evidence="3" id="KW-1185">Reference proteome</keyword>
<feature type="domain" description="DUF7666" evidence="1">
    <location>
        <begin position="1"/>
        <end position="91"/>
    </location>
</feature>
<reference evidence="2 3" key="1">
    <citation type="submission" date="2024-03" db="EMBL/GenBank/DDBJ databases">
        <title>Human intestinal bacterial collection.</title>
        <authorList>
            <person name="Pauvert C."/>
            <person name="Hitch T.C.A."/>
            <person name="Clavel T."/>
        </authorList>
    </citation>
    <scope>NUCLEOTIDE SEQUENCE [LARGE SCALE GENOMIC DNA]</scope>
    <source>
        <strain evidence="2 3">CLA-JM-H44</strain>
    </source>
</reference>
<dbReference type="EMBL" id="JBBMFD010000005">
    <property type="protein sequence ID" value="MEQ2440172.1"/>
    <property type="molecule type" value="Genomic_DNA"/>
</dbReference>
<dbReference type="Proteomes" id="UP001489509">
    <property type="component" value="Unassembled WGS sequence"/>
</dbReference>
<evidence type="ECO:0000259" key="1">
    <source>
        <dbReference type="Pfam" id="PF24703"/>
    </source>
</evidence>
<accession>A0ABV1DYN9</accession>
<evidence type="ECO:0000313" key="2">
    <source>
        <dbReference type="EMBL" id="MEQ2440172.1"/>
    </source>
</evidence>
<dbReference type="RefSeq" id="WP_349218574.1">
    <property type="nucleotide sequence ID" value="NZ_JBBMFD010000005.1"/>
</dbReference>
<gene>
    <name evidence="2" type="ORF">WMO26_04960</name>
</gene>
<evidence type="ECO:0000313" key="3">
    <source>
        <dbReference type="Proteomes" id="UP001489509"/>
    </source>
</evidence>
<protein>
    <recommendedName>
        <fullName evidence="1">DUF7666 domain-containing protein</fullName>
    </recommendedName>
</protein>
<comment type="caution">
    <text evidence="2">The sequence shown here is derived from an EMBL/GenBank/DDBJ whole genome shotgun (WGS) entry which is preliminary data.</text>
</comment>
<organism evidence="2 3">
    <name type="scientific">Solibaculum intestinale</name>
    <dbReference type="NCBI Taxonomy" id="3133165"/>
    <lineage>
        <taxon>Bacteria</taxon>
        <taxon>Bacillati</taxon>
        <taxon>Bacillota</taxon>
        <taxon>Clostridia</taxon>
        <taxon>Eubacteriales</taxon>
        <taxon>Oscillospiraceae</taxon>
        <taxon>Solibaculum</taxon>
    </lineage>
</organism>
<dbReference type="InterPro" id="IPR056083">
    <property type="entry name" value="DUF7666"/>
</dbReference>
<proteinExistence type="predicted"/>
<dbReference type="Pfam" id="PF24703">
    <property type="entry name" value="DUF7666"/>
    <property type="match status" value="1"/>
</dbReference>
<sequence length="181" mass="20296">MIAYKAFRPGLICLGYQFVMGMNVTDKANCRKNGFHSAENPLDCLSYYPFKDSEFYLVDAGGDIDEDGTDSKISCTELRILKQLNRKEFFLHALAYMVDHPHREWSSHVKADRAAAHNGFTVVRGPDPLACGKQGDYLALAKENPVNGKIEQIALAQVDGETILPDVWYDVNFEKRTGGLF</sequence>